<dbReference type="PATRIC" id="fig|396596.7.peg.7388"/>
<evidence type="ECO:0000313" key="2">
    <source>
        <dbReference type="Proteomes" id="UP000005463"/>
    </source>
</evidence>
<accession>B1F997</accession>
<dbReference type="EMBL" id="ABLC01000006">
    <property type="protein sequence ID" value="EDT05869.1"/>
    <property type="molecule type" value="Genomic_DNA"/>
</dbReference>
<reference evidence="1 2" key="1">
    <citation type="submission" date="2008-03" db="EMBL/GenBank/DDBJ databases">
        <title>Sequencing of the draft genome and assembly of Burkholderia ambifaria IOP40-10.</title>
        <authorList>
            <consortium name="US DOE Joint Genome Institute (JGI-PGF)"/>
            <person name="Copeland A."/>
            <person name="Lucas S."/>
            <person name="Lapidus A."/>
            <person name="Glavina del Rio T."/>
            <person name="Dalin E."/>
            <person name="Tice H."/>
            <person name="Bruce D."/>
            <person name="Goodwin L."/>
            <person name="Pitluck S."/>
            <person name="Larimer F."/>
            <person name="Land M.L."/>
            <person name="Hauser L."/>
            <person name="Tiedje J."/>
            <person name="Richardson P."/>
        </authorList>
    </citation>
    <scope>NUCLEOTIDE SEQUENCE [LARGE SCALE GENOMIC DNA]</scope>
    <source>
        <strain evidence="1 2">IOP40-10</strain>
    </source>
</reference>
<evidence type="ECO:0000313" key="1">
    <source>
        <dbReference type="EMBL" id="EDT05869.1"/>
    </source>
</evidence>
<protein>
    <submittedName>
        <fullName evidence="1">Uncharacterized protein</fullName>
    </submittedName>
</protein>
<dbReference type="AlphaFoldDB" id="B1F997"/>
<comment type="caution">
    <text evidence="1">The sequence shown here is derived from an EMBL/GenBank/DDBJ whole genome shotgun (WGS) entry which is preliminary data.</text>
</comment>
<dbReference type="RefSeq" id="WP_006749823.1">
    <property type="nucleotide sequence ID" value="NZ_ABLC01000006.1"/>
</dbReference>
<proteinExistence type="predicted"/>
<gene>
    <name evidence="1" type="ORF">BamIOP4010DRAFT_0606</name>
</gene>
<organism evidence="1 2">
    <name type="scientific">Burkholderia ambifaria IOP40-10</name>
    <dbReference type="NCBI Taxonomy" id="396596"/>
    <lineage>
        <taxon>Bacteria</taxon>
        <taxon>Pseudomonadati</taxon>
        <taxon>Pseudomonadota</taxon>
        <taxon>Betaproteobacteria</taxon>
        <taxon>Burkholderiales</taxon>
        <taxon>Burkholderiaceae</taxon>
        <taxon>Burkholderia</taxon>
        <taxon>Burkholderia cepacia complex</taxon>
    </lineage>
</organism>
<name>B1F997_9BURK</name>
<dbReference type="Proteomes" id="UP000005463">
    <property type="component" value="Unassembled WGS sequence"/>
</dbReference>
<sequence length="72" mass="7923">MSLTKAEQEALLNASFEGADAVDALTEVLRAAHPNAFHTHDSLDMRRFFDQPKNDLPHQGFVRACAAGQGER</sequence>